<dbReference type="PRINTS" id="PR00313">
    <property type="entry name" value="CABNDNGRPT"/>
</dbReference>
<dbReference type="EMBL" id="JAKREW010000008">
    <property type="protein sequence ID" value="MCG7505649.1"/>
    <property type="molecule type" value="Genomic_DNA"/>
</dbReference>
<dbReference type="InterPro" id="IPR013320">
    <property type="entry name" value="ConA-like_dom_sf"/>
</dbReference>
<comment type="similarity">
    <text evidence="1">Belongs to the glycosyl hydrolase 16 family.</text>
</comment>
<feature type="domain" description="GH16" evidence="2">
    <location>
        <begin position="212"/>
        <end position="461"/>
    </location>
</feature>
<sequence length="481" mass="52196">MATVLNAKGVPLYYSGSSVNHFSATNSGPHLYGSVKNDSLWGDSSVNVTMHGGLGDDIYHLYSAINRAAEEPGGGIDTVETWMSYTLPENIENLTVTGNGRYAIGNGLDNIISGASGKQTIDGGLGDDVLKGGGGADVFLFEKGNGSDLILDFSADDNVRLTGYGFSSFAEVQSNMVQSGNNVRLNLGSDEFLIFANTTVDQLKADQFELSLDRSHLSLSFSDDFDTLNLRTGTSGTWDTNFWWGAENGSTLSSNGEKQWYIDHEYAPTSSVDPFDVENGVLTITAARAADDIQPYINGYDYTSGLLNTYSSFAQTYGYFEIRADMPEKHGVWPAFWLLPADGSWPPELDVVEMRGQDPNTINVAAHSNETGSRTTVGSAVGVPSTEGFHTYGLLWTEDELVWYFDDTEIFRADTPADMHKPMYMLVNLAVGGAAGTPADGLATPAEMQVDYIRAYELNNADIQADVSPVSEPVHTHDWWL</sequence>
<organism evidence="3 4">
    <name type="scientific">Mesorhizobium retamae</name>
    <dbReference type="NCBI Taxonomy" id="2912854"/>
    <lineage>
        <taxon>Bacteria</taxon>
        <taxon>Pseudomonadati</taxon>
        <taxon>Pseudomonadota</taxon>
        <taxon>Alphaproteobacteria</taxon>
        <taxon>Hyphomicrobiales</taxon>
        <taxon>Phyllobacteriaceae</taxon>
        <taxon>Mesorhizobium</taxon>
    </lineage>
</organism>
<dbReference type="RefSeq" id="WP_239365017.1">
    <property type="nucleotide sequence ID" value="NZ_JAKREW010000008.1"/>
</dbReference>
<dbReference type="SUPFAM" id="SSF51120">
    <property type="entry name" value="beta-Roll"/>
    <property type="match status" value="1"/>
</dbReference>
<dbReference type="PANTHER" id="PTHR10963">
    <property type="entry name" value="GLYCOSYL HYDROLASE-RELATED"/>
    <property type="match status" value="1"/>
</dbReference>
<name>A0ABS9QGB0_9HYPH</name>
<evidence type="ECO:0000313" key="3">
    <source>
        <dbReference type="EMBL" id="MCG7505649.1"/>
    </source>
</evidence>
<dbReference type="PROSITE" id="PS51762">
    <property type="entry name" value="GH16_2"/>
    <property type="match status" value="1"/>
</dbReference>
<proteinExistence type="inferred from homology"/>
<dbReference type="InterPro" id="IPR011049">
    <property type="entry name" value="Serralysin-like_metalloprot_C"/>
</dbReference>
<evidence type="ECO:0000256" key="1">
    <source>
        <dbReference type="ARBA" id="ARBA00006865"/>
    </source>
</evidence>
<dbReference type="PANTHER" id="PTHR10963:SF55">
    <property type="entry name" value="GLYCOSIDE HYDROLASE FAMILY 16 PROTEIN"/>
    <property type="match status" value="1"/>
</dbReference>
<dbReference type="Gene3D" id="2.60.120.200">
    <property type="match status" value="1"/>
</dbReference>
<evidence type="ECO:0000313" key="4">
    <source>
        <dbReference type="Proteomes" id="UP001201701"/>
    </source>
</evidence>
<dbReference type="CDD" id="cd08023">
    <property type="entry name" value="GH16_laminarinase_like"/>
    <property type="match status" value="1"/>
</dbReference>
<dbReference type="InterPro" id="IPR000757">
    <property type="entry name" value="Beta-glucanase-like"/>
</dbReference>
<protein>
    <submittedName>
        <fullName evidence="3">Family 16 glycosylhydrolase</fullName>
    </submittedName>
</protein>
<dbReference type="Proteomes" id="UP001201701">
    <property type="component" value="Unassembled WGS sequence"/>
</dbReference>
<dbReference type="Gene3D" id="2.150.10.10">
    <property type="entry name" value="Serralysin-like metalloprotease, C-terminal"/>
    <property type="match status" value="1"/>
</dbReference>
<accession>A0ABS9QGB0</accession>
<dbReference type="InterPro" id="IPR050546">
    <property type="entry name" value="Glycosyl_Hydrlase_16"/>
</dbReference>
<keyword evidence="4" id="KW-1185">Reference proteome</keyword>
<evidence type="ECO:0000259" key="2">
    <source>
        <dbReference type="PROSITE" id="PS51762"/>
    </source>
</evidence>
<dbReference type="SUPFAM" id="SSF49899">
    <property type="entry name" value="Concanavalin A-like lectins/glucanases"/>
    <property type="match status" value="1"/>
</dbReference>
<comment type="caution">
    <text evidence="3">The sequence shown here is derived from an EMBL/GenBank/DDBJ whole genome shotgun (WGS) entry which is preliminary data.</text>
</comment>
<gene>
    <name evidence="3" type="ORF">L4923_11560</name>
</gene>
<reference evidence="3 4" key="1">
    <citation type="submission" date="2022-02" db="EMBL/GenBank/DDBJ databases">
        <title>Draft genome sequence of Mezorhizobium retamae strain IRAMC:0171 isolated from Retama raetam nodules.</title>
        <authorList>
            <person name="Bengaied R."/>
            <person name="Sbissi I."/>
            <person name="Huber K."/>
            <person name="Ghodbane F."/>
            <person name="Nouioui I."/>
            <person name="Tarhouni M."/>
            <person name="Gtari M."/>
        </authorList>
    </citation>
    <scope>NUCLEOTIDE SEQUENCE [LARGE SCALE GENOMIC DNA]</scope>
    <source>
        <strain evidence="3 4">IRAMC:0171</strain>
    </source>
</reference>
<dbReference type="Pfam" id="PF00722">
    <property type="entry name" value="Glyco_hydro_16"/>
    <property type="match status" value="1"/>
</dbReference>